<evidence type="ECO:0000256" key="8">
    <source>
        <dbReference type="ARBA" id="ARBA00023136"/>
    </source>
</evidence>
<accession>F4RPY9</accession>
<evidence type="ECO:0000256" key="3">
    <source>
        <dbReference type="ARBA" id="ARBA00022448"/>
    </source>
</evidence>
<keyword evidence="11" id="KW-1185">Reference proteome</keyword>
<keyword evidence="3" id="KW-0813">Transport</keyword>
<evidence type="ECO:0000256" key="9">
    <source>
        <dbReference type="SAM" id="Phobius"/>
    </source>
</evidence>
<evidence type="ECO:0000256" key="6">
    <source>
        <dbReference type="ARBA" id="ARBA00022927"/>
    </source>
</evidence>
<dbReference type="InParanoid" id="F4RPY9"/>
<dbReference type="Pfam" id="PF03169">
    <property type="entry name" value="OPT"/>
    <property type="match status" value="2"/>
</dbReference>
<feature type="transmembrane region" description="Helical" evidence="9">
    <location>
        <begin position="386"/>
        <end position="407"/>
    </location>
</feature>
<dbReference type="InterPro" id="IPR004648">
    <property type="entry name" value="Oligpept_transpt"/>
</dbReference>
<dbReference type="HOGENOM" id="CLU_004965_3_0_1"/>
<evidence type="ECO:0000256" key="1">
    <source>
        <dbReference type="ARBA" id="ARBA00004141"/>
    </source>
</evidence>
<dbReference type="Proteomes" id="UP000001072">
    <property type="component" value="Unassembled WGS sequence"/>
</dbReference>
<reference evidence="11" key="1">
    <citation type="journal article" date="2011" name="Proc. Natl. Acad. Sci. U.S.A.">
        <title>Obligate biotrophy features unraveled by the genomic analysis of rust fungi.</title>
        <authorList>
            <person name="Duplessis S."/>
            <person name="Cuomo C.A."/>
            <person name="Lin Y.-C."/>
            <person name="Aerts A."/>
            <person name="Tisserant E."/>
            <person name="Veneault-Fourrey C."/>
            <person name="Joly D.L."/>
            <person name="Hacquard S."/>
            <person name="Amselem J."/>
            <person name="Cantarel B.L."/>
            <person name="Chiu R."/>
            <person name="Coutinho P.M."/>
            <person name="Feau N."/>
            <person name="Field M."/>
            <person name="Frey P."/>
            <person name="Gelhaye E."/>
            <person name="Goldberg J."/>
            <person name="Grabherr M.G."/>
            <person name="Kodira C.D."/>
            <person name="Kohler A."/>
            <person name="Kuees U."/>
            <person name="Lindquist E.A."/>
            <person name="Lucas S.M."/>
            <person name="Mago R."/>
            <person name="Mauceli E."/>
            <person name="Morin E."/>
            <person name="Murat C."/>
            <person name="Pangilinan J.L."/>
            <person name="Park R."/>
            <person name="Pearson M."/>
            <person name="Quesneville H."/>
            <person name="Rouhier N."/>
            <person name="Sakthikumar S."/>
            <person name="Salamov A.A."/>
            <person name="Schmutz J."/>
            <person name="Selles B."/>
            <person name="Shapiro H."/>
            <person name="Tanguay P."/>
            <person name="Tuskan G.A."/>
            <person name="Henrissat B."/>
            <person name="Van de Peer Y."/>
            <person name="Rouze P."/>
            <person name="Ellis J.G."/>
            <person name="Dodds P.N."/>
            <person name="Schein J.E."/>
            <person name="Zhong S."/>
            <person name="Hamelin R.C."/>
            <person name="Grigoriev I.V."/>
            <person name="Szabo L.J."/>
            <person name="Martin F."/>
        </authorList>
    </citation>
    <scope>NUCLEOTIDE SEQUENCE [LARGE SCALE GENOMIC DNA]</scope>
    <source>
        <strain evidence="11">98AG31 / pathotype 3-4-7</strain>
    </source>
</reference>
<comment type="subcellular location">
    <subcellularLocation>
        <location evidence="1">Membrane</location>
        <topology evidence="1">Multi-pass membrane protein</topology>
    </subcellularLocation>
</comment>
<dbReference type="RefSeq" id="XP_007411139.1">
    <property type="nucleotide sequence ID" value="XM_007411077.1"/>
</dbReference>
<dbReference type="VEuPathDB" id="FungiDB:MELLADRAFT_107483"/>
<feature type="transmembrane region" description="Helical" evidence="9">
    <location>
        <begin position="33"/>
        <end position="52"/>
    </location>
</feature>
<feature type="transmembrane region" description="Helical" evidence="9">
    <location>
        <begin position="305"/>
        <end position="328"/>
    </location>
</feature>
<gene>
    <name evidence="10" type="ORF">MELLADRAFT_107483</name>
</gene>
<keyword evidence="5" id="KW-0571">Peptide transport</keyword>
<keyword evidence="4 9" id="KW-0812">Transmembrane</keyword>
<keyword evidence="6" id="KW-0653">Protein transport</keyword>
<dbReference type="KEGG" id="mlr:MELLADRAFT_107483"/>
<protein>
    <submittedName>
        <fullName evidence="10">Putative oligopeptide transporter</fullName>
    </submittedName>
</protein>
<evidence type="ECO:0000256" key="4">
    <source>
        <dbReference type="ARBA" id="ARBA00022692"/>
    </source>
</evidence>
<evidence type="ECO:0000256" key="2">
    <source>
        <dbReference type="ARBA" id="ARBA00008807"/>
    </source>
</evidence>
<evidence type="ECO:0000313" key="10">
    <source>
        <dbReference type="EMBL" id="EGG05650.1"/>
    </source>
</evidence>
<dbReference type="OrthoDB" id="2501458at2759"/>
<feature type="transmembrane region" description="Helical" evidence="9">
    <location>
        <begin position="522"/>
        <end position="541"/>
    </location>
</feature>
<sequence length="650" mass="70037">MSKSVETDHDFSDTETLNDEIQAAQVTVTVRSMAVGLVTTCIGGAIAQLFVFKPVAMSVHALVLQVACLVLGRIVENIPGPRWWNPGPLSIKETVFSAIMATSGAAATLSVEVIGAQDLIFGKRPAFWFCLLLSFSIQMIGFGLAGITSTTKNQVSTFKKVFTAALIYEAIPTYVAPALQAISPWCLTLPQTPAITHLFGGSLVGEGLGVLSASLDWVLVGSYGPLFVPLEAQIVDWCATTFGIILMSGAYRYNWFDGGNLPFISFQLLNSEGSSFNFTQTVNPDGTENIQGVNQIGLPRFSTSVILGLSGILLACSSSITTGLLFHWEQISTVFKKSSDPDLEDPHRKLCKSNREVHSLFFAALTSLASLSAFICFARSESGLSWGAAITSLLTSIVFSLASGIFFGEVGLQLPCNAVFQMLGLGGTVVAKCTSTSQDLKLGQRFELSGLSVACAQFIGTSLGAIVHLGTMRLILDSQREVLSNGHGNGVYTSWVLTSLAAQSTTWGLFSRRLYAPGQIYAILPYCFLIGFVVPVPLFLLHKWKPKAGFDRLNVPLFTSSLYNCIKGATSGRMTAMVIGLYTQWFLKRHHSNWYQKYNYIISAALDGGTELAVLLMSALVQGGAGFRALTMPTYFLNPTGPRDYCSVST</sequence>
<keyword evidence="7 9" id="KW-1133">Transmembrane helix</keyword>
<evidence type="ECO:0000256" key="5">
    <source>
        <dbReference type="ARBA" id="ARBA00022856"/>
    </source>
</evidence>
<feature type="transmembrane region" description="Helical" evidence="9">
    <location>
        <begin position="448"/>
        <end position="470"/>
    </location>
</feature>
<dbReference type="GO" id="GO:0035673">
    <property type="term" value="F:oligopeptide transmembrane transporter activity"/>
    <property type="evidence" value="ECO:0007669"/>
    <property type="project" value="InterPro"/>
</dbReference>
<dbReference type="GO" id="GO:0015031">
    <property type="term" value="P:protein transport"/>
    <property type="evidence" value="ECO:0007669"/>
    <property type="project" value="UniProtKB-KW"/>
</dbReference>
<dbReference type="GO" id="GO:0016020">
    <property type="term" value="C:membrane"/>
    <property type="evidence" value="ECO:0007669"/>
    <property type="project" value="UniProtKB-SubCell"/>
</dbReference>
<feature type="transmembrane region" description="Helical" evidence="9">
    <location>
        <begin position="490"/>
        <end position="510"/>
    </location>
</feature>
<feature type="transmembrane region" description="Helical" evidence="9">
    <location>
        <begin position="357"/>
        <end position="380"/>
    </location>
</feature>
<dbReference type="EMBL" id="GL883112">
    <property type="protein sequence ID" value="EGG05650.1"/>
    <property type="molecule type" value="Genomic_DNA"/>
</dbReference>
<evidence type="ECO:0000313" key="11">
    <source>
        <dbReference type="Proteomes" id="UP000001072"/>
    </source>
</evidence>
<organism evidence="11">
    <name type="scientific">Melampsora larici-populina (strain 98AG31 / pathotype 3-4-7)</name>
    <name type="common">Poplar leaf rust fungus</name>
    <dbReference type="NCBI Taxonomy" id="747676"/>
    <lineage>
        <taxon>Eukaryota</taxon>
        <taxon>Fungi</taxon>
        <taxon>Dikarya</taxon>
        <taxon>Basidiomycota</taxon>
        <taxon>Pucciniomycotina</taxon>
        <taxon>Pucciniomycetes</taxon>
        <taxon>Pucciniales</taxon>
        <taxon>Melampsoraceae</taxon>
        <taxon>Melampsora</taxon>
    </lineage>
</organism>
<proteinExistence type="inferred from homology"/>
<name>F4RPY9_MELLP</name>
<dbReference type="InterPro" id="IPR004813">
    <property type="entry name" value="OPT"/>
</dbReference>
<feature type="transmembrane region" description="Helical" evidence="9">
    <location>
        <begin position="126"/>
        <end position="147"/>
    </location>
</feature>
<dbReference type="AlphaFoldDB" id="F4RPY9"/>
<evidence type="ECO:0000256" key="7">
    <source>
        <dbReference type="ARBA" id="ARBA00022989"/>
    </source>
</evidence>
<keyword evidence="8 9" id="KW-0472">Membrane</keyword>
<dbReference type="GeneID" id="18923186"/>
<dbReference type="PANTHER" id="PTHR22601">
    <property type="entry name" value="ISP4 LIKE PROTEIN"/>
    <property type="match status" value="1"/>
</dbReference>
<dbReference type="eggNOG" id="KOG2262">
    <property type="taxonomic scope" value="Eukaryota"/>
</dbReference>
<comment type="similarity">
    <text evidence="2">Belongs to the oligopeptide OPT transporter family.</text>
</comment>